<dbReference type="SUPFAM" id="SSF53474">
    <property type="entry name" value="alpha/beta-Hydrolases"/>
    <property type="match status" value="1"/>
</dbReference>
<gene>
    <name evidence="5" type="ORF">BS297_18160</name>
</gene>
<evidence type="ECO:0000256" key="3">
    <source>
        <dbReference type="RuleBase" id="RU361235"/>
    </source>
</evidence>
<accession>A0A0C2WIV6</accession>
<dbReference type="AlphaFoldDB" id="A0A0C2WIV6"/>
<dbReference type="EMBL" id="MRBO01000487">
    <property type="protein sequence ID" value="KAB2583926.1"/>
    <property type="molecule type" value="Genomic_DNA"/>
</dbReference>
<evidence type="ECO:0000259" key="4">
    <source>
        <dbReference type="Pfam" id="PF00135"/>
    </source>
</evidence>
<dbReference type="InterPro" id="IPR019826">
    <property type="entry name" value="Carboxylesterase_B_AS"/>
</dbReference>
<dbReference type="RefSeq" id="WP_042950498.1">
    <property type="nucleotide sequence ID" value="NZ_JADOEI010000006.1"/>
</dbReference>
<protein>
    <recommendedName>
        <fullName evidence="3">Carboxylic ester hydrolase</fullName>
        <ecNumber evidence="3">3.1.1.-</ecNumber>
    </recommendedName>
</protein>
<dbReference type="InterPro" id="IPR029058">
    <property type="entry name" value="AB_hydrolase_fold"/>
</dbReference>
<comment type="similarity">
    <text evidence="1 3">Belongs to the type-B carboxylesterase/lipase family.</text>
</comment>
<evidence type="ECO:0000256" key="2">
    <source>
        <dbReference type="ARBA" id="ARBA00022801"/>
    </source>
</evidence>
<dbReference type="Pfam" id="PF00135">
    <property type="entry name" value="COesterase"/>
    <property type="match status" value="2"/>
</dbReference>
<sequence>MPSSETVIASTASGKIRGLKRDGSYYFGAIPYARAPRFEKPRPAGPFSDVFDATALGTVFPQPPSRLERIMGPPLPEPEQSEDSFTVTVTTPSLTGHRPVMVWLHGGGYSSGGGSLPWYDGHALSAEGDVVVVSVNYRVGVLGYLLLDGVSEGNLGVHDQIAALEWVRENVEAFGGDPDSVTVFGQSAGAHSIVNLLSSNNSRTLFHRAILQSTPRPDLNFTQAAAIENGEAFARLLDGDPRTAPLSRILDAFRSTAIEFSRRSPNVVQPPFAPISELDPVIRTFETAPDVIVGYTRDEGSAFVRDVAGVPDPERVAEKALTQNMFAEPAMELADAFTAAGASVYTYRFDWAPTDDVFGATHCIELPFVLGTDQSWKSSPMLGSSDWQSIDALGRRIRRHWTSFAHTGSPDSSETWEKYTSAQPIGITFF</sequence>
<dbReference type="PANTHER" id="PTHR43918:SF4">
    <property type="entry name" value="CARBOXYLIC ESTER HYDROLASE"/>
    <property type="match status" value="1"/>
</dbReference>
<evidence type="ECO:0000256" key="1">
    <source>
        <dbReference type="ARBA" id="ARBA00005964"/>
    </source>
</evidence>
<feature type="domain" description="Carboxylesterase type B" evidence="4">
    <location>
        <begin position="8"/>
        <end position="307"/>
    </location>
</feature>
<dbReference type="Gene3D" id="3.40.50.1820">
    <property type="entry name" value="alpha/beta hydrolase"/>
    <property type="match status" value="1"/>
</dbReference>
<proteinExistence type="inferred from homology"/>
<dbReference type="InterPro" id="IPR002018">
    <property type="entry name" value="CarbesteraseB"/>
</dbReference>
<dbReference type="PROSITE" id="PS00122">
    <property type="entry name" value="CARBOXYLESTERASE_B_1"/>
    <property type="match status" value="1"/>
</dbReference>
<evidence type="ECO:0000313" key="6">
    <source>
        <dbReference type="Proteomes" id="UP000325576"/>
    </source>
</evidence>
<name>A0A0C2WIV6_RHOER</name>
<comment type="caution">
    <text evidence="5">The sequence shown here is derived from an EMBL/GenBank/DDBJ whole genome shotgun (WGS) entry which is preliminary data.</text>
</comment>
<feature type="domain" description="Carboxylesterase type B" evidence="4">
    <location>
        <begin position="318"/>
        <end position="422"/>
    </location>
</feature>
<dbReference type="InterPro" id="IPR050654">
    <property type="entry name" value="AChE-related_enzymes"/>
</dbReference>
<dbReference type="EC" id="3.1.1.-" evidence="3"/>
<dbReference type="ESTHER" id="rhoe4-c0znd3">
    <property type="family name" value="Carb_B_Bacteria"/>
</dbReference>
<reference evidence="5 6" key="1">
    <citation type="journal article" date="2017" name="Poromechanics V (2013)">
        <title>Genomic Characterization of the Arsenic-Tolerant Actinobacterium, &lt;i&gt;Rhodococcus erythropolis&lt;/i&gt; S43.</title>
        <authorList>
            <person name="Retamal-Morales G."/>
            <person name="Mehnert M."/>
            <person name="Schwabe R."/>
            <person name="Tischler D."/>
            <person name="Schloemann M."/>
            <person name="Levican G.J."/>
        </authorList>
    </citation>
    <scope>NUCLEOTIDE SEQUENCE [LARGE SCALE GENOMIC DNA]</scope>
    <source>
        <strain evidence="5 6">S43</strain>
    </source>
</reference>
<dbReference type="Proteomes" id="UP000325576">
    <property type="component" value="Unassembled WGS sequence"/>
</dbReference>
<keyword evidence="2 3" id="KW-0378">Hydrolase</keyword>
<dbReference type="GO" id="GO:0052689">
    <property type="term" value="F:carboxylic ester hydrolase activity"/>
    <property type="evidence" value="ECO:0007669"/>
    <property type="project" value="TreeGrafter"/>
</dbReference>
<evidence type="ECO:0000313" key="5">
    <source>
        <dbReference type="EMBL" id="KAB2583926.1"/>
    </source>
</evidence>
<dbReference type="PANTHER" id="PTHR43918">
    <property type="entry name" value="ACETYLCHOLINESTERASE"/>
    <property type="match status" value="1"/>
</dbReference>
<organism evidence="5 6">
    <name type="scientific">Rhodococcus erythropolis</name>
    <name type="common">Arthrobacter picolinophilus</name>
    <dbReference type="NCBI Taxonomy" id="1833"/>
    <lineage>
        <taxon>Bacteria</taxon>
        <taxon>Bacillati</taxon>
        <taxon>Actinomycetota</taxon>
        <taxon>Actinomycetes</taxon>
        <taxon>Mycobacteriales</taxon>
        <taxon>Nocardiaceae</taxon>
        <taxon>Rhodococcus</taxon>
        <taxon>Rhodococcus erythropolis group</taxon>
    </lineage>
</organism>